<sequence length="130" mass="14474">MSCCILAALLIAHIMAVLRRWAVFLGLVPPREYDDADTLPSRMRAWSARPKVRATLGALVAVELLAGGTWVYAEHGTHLYRLGDQAYSAIRGERVIYSEDCGKPGERYALRMVIDESGRVIRNERVSAQS</sequence>
<dbReference type="KEGG" id="nre:BES08_23215"/>
<organism evidence="1 2">
    <name type="scientific">Novosphingobium resinovorum</name>
    <dbReference type="NCBI Taxonomy" id="158500"/>
    <lineage>
        <taxon>Bacteria</taxon>
        <taxon>Pseudomonadati</taxon>
        <taxon>Pseudomonadota</taxon>
        <taxon>Alphaproteobacteria</taxon>
        <taxon>Sphingomonadales</taxon>
        <taxon>Sphingomonadaceae</taxon>
        <taxon>Novosphingobium</taxon>
    </lineage>
</organism>
<protein>
    <submittedName>
        <fullName evidence="1">Uncharacterized protein</fullName>
    </submittedName>
</protein>
<proteinExistence type="predicted"/>
<name>A0A1D8ACB2_9SPHN</name>
<keyword evidence="1" id="KW-0614">Plasmid</keyword>
<accession>A0A1D8ACB2</accession>
<dbReference type="Proteomes" id="UP000094626">
    <property type="component" value="Plasmid pSA1"/>
</dbReference>
<dbReference type="OrthoDB" id="7596685at2"/>
<dbReference type="RefSeq" id="WP_069709478.1">
    <property type="nucleotide sequence ID" value="NZ_CP017076.1"/>
</dbReference>
<gene>
    <name evidence="1" type="ORF">BES08_23215</name>
</gene>
<keyword evidence="2" id="KW-1185">Reference proteome</keyword>
<reference evidence="2" key="1">
    <citation type="journal article" date="2017" name="J. Biotechnol.">
        <title>Complete genome sequence of Novosphingobium resinovorum SA1, a versatile xenobiotic-degrading bacterium capable of utilizing sulfanilic acid.</title>
        <authorList>
            <person name="Hegedus B."/>
            <person name="Kos P.B."/>
            <person name="Balint B."/>
            <person name="Maroti G."/>
            <person name="Gan H.M."/>
            <person name="Perei K."/>
            <person name="Rakhely G."/>
        </authorList>
    </citation>
    <scope>NUCLEOTIDE SEQUENCE [LARGE SCALE GENOMIC DNA]</scope>
    <source>
        <strain evidence="2">SA1</strain>
    </source>
</reference>
<dbReference type="EMBL" id="CP017076">
    <property type="protein sequence ID" value="AOR79695.1"/>
    <property type="molecule type" value="Genomic_DNA"/>
</dbReference>
<dbReference type="AlphaFoldDB" id="A0A1D8ACB2"/>
<evidence type="ECO:0000313" key="2">
    <source>
        <dbReference type="Proteomes" id="UP000094626"/>
    </source>
</evidence>
<evidence type="ECO:0000313" key="1">
    <source>
        <dbReference type="EMBL" id="AOR79695.1"/>
    </source>
</evidence>
<geneLocation type="plasmid" evidence="1 2">
    <name>pSA1</name>
</geneLocation>